<dbReference type="EMBL" id="RQGD01000025">
    <property type="protein sequence ID" value="TGL59188.1"/>
    <property type="molecule type" value="Genomic_DNA"/>
</dbReference>
<feature type="transmembrane region" description="Helical" evidence="1">
    <location>
        <begin position="7"/>
        <end position="25"/>
    </location>
</feature>
<proteinExistence type="predicted"/>
<keyword evidence="1" id="KW-1133">Transmembrane helix</keyword>
<comment type="caution">
    <text evidence="2">The sequence shown here is derived from an EMBL/GenBank/DDBJ whole genome shotgun (WGS) entry which is preliminary data.</text>
</comment>
<feature type="transmembrane region" description="Helical" evidence="1">
    <location>
        <begin position="40"/>
        <end position="61"/>
    </location>
</feature>
<dbReference type="Proteomes" id="UP000297693">
    <property type="component" value="Unassembled WGS sequence"/>
</dbReference>
<dbReference type="AlphaFoldDB" id="A0A4R9K4F4"/>
<gene>
    <name evidence="2" type="ORF">EHQ58_09775</name>
</gene>
<keyword evidence="1" id="KW-0472">Membrane</keyword>
<reference evidence="2" key="1">
    <citation type="journal article" date="2019" name="PLoS Negl. Trop. Dis.">
        <title>Revisiting the worldwide diversity of Leptospira species in the environment.</title>
        <authorList>
            <person name="Vincent A.T."/>
            <person name="Schiettekatte O."/>
            <person name="Bourhy P."/>
            <person name="Veyrier F.J."/>
            <person name="Picardeau M."/>
        </authorList>
    </citation>
    <scope>NUCLEOTIDE SEQUENCE [LARGE SCALE GENOMIC DNA]</scope>
    <source>
        <strain evidence="2">201702476</strain>
    </source>
</reference>
<evidence type="ECO:0000313" key="3">
    <source>
        <dbReference type="Proteomes" id="UP000297693"/>
    </source>
</evidence>
<evidence type="ECO:0000313" key="2">
    <source>
        <dbReference type="EMBL" id="TGL59188.1"/>
    </source>
</evidence>
<name>A0A4R9K4F4_9LEPT</name>
<dbReference type="OrthoDB" id="345704at2"/>
<protein>
    <recommendedName>
        <fullName evidence="4">DUF3185 family protein</fullName>
    </recommendedName>
</protein>
<keyword evidence="1" id="KW-0812">Transmembrane</keyword>
<evidence type="ECO:0008006" key="4">
    <source>
        <dbReference type="Google" id="ProtNLM"/>
    </source>
</evidence>
<sequence length="65" mass="7141">MIRFSRILSILFLLLGSILAIYGFFTEGDAMYSVSLGKNINLIWGIVLLGAGFLFGISSLVPERD</sequence>
<dbReference type="RefSeq" id="WP_135623714.1">
    <property type="nucleotide sequence ID" value="NZ_RQGD01000025.1"/>
</dbReference>
<organism evidence="2 3">
    <name type="scientific">Leptospira ognonensis</name>
    <dbReference type="NCBI Taxonomy" id="2484945"/>
    <lineage>
        <taxon>Bacteria</taxon>
        <taxon>Pseudomonadati</taxon>
        <taxon>Spirochaetota</taxon>
        <taxon>Spirochaetia</taxon>
        <taxon>Leptospirales</taxon>
        <taxon>Leptospiraceae</taxon>
        <taxon>Leptospira</taxon>
    </lineage>
</organism>
<evidence type="ECO:0000256" key="1">
    <source>
        <dbReference type="SAM" id="Phobius"/>
    </source>
</evidence>
<keyword evidence="3" id="KW-1185">Reference proteome</keyword>
<accession>A0A4R9K4F4</accession>